<organism evidence="1">
    <name type="scientific">Lepeophtheirus salmonis</name>
    <name type="common">Salmon louse</name>
    <name type="synonym">Caligus salmonis</name>
    <dbReference type="NCBI Taxonomy" id="72036"/>
    <lineage>
        <taxon>Eukaryota</taxon>
        <taxon>Metazoa</taxon>
        <taxon>Ecdysozoa</taxon>
        <taxon>Arthropoda</taxon>
        <taxon>Crustacea</taxon>
        <taxon>Multicrustacea</taxon>
        <taxon>Hexanauplia</taxon>
        <taxon>Copepoda</taxon>
        <taxon>Siphonostomatoida</taxon>
        <taxon>Caligidae</taxon>
        <taxon>Lepeophtheirus</taxon>
    </lineage>
</organism>
<protein>
    <submittedName>
        <fullName evidence="1">Uncharacterized protein</fullName>
    </submittedName>
</protein>
<accession>A0A0K2TK82</accession>
<sequence>MHNNFTSELAHLSRPQKIYAAWCCLDDILLSLIHQCWPFLFDRELQKLQLFTGEGRIELEPLL</sequence>
<reference evidence="1" key="1">
    <citation type="submission" date="2014-05" db="EMBL/GenBank/DDBJ databases">
        <authorList>
            <person name="Chronopoulou M."/>
        </authorList>
    </citation>
    <scope>NUCLEOTIDE SEQUENCE</scope>
    <source>
        <tissue evidence="1">Whole organism</tissue>
    </source>
</reference>
<proteinExistence type="predicted"/>
<dbReference type="EMBL" id="HACA01008545">
    <property type="protein sequence ID" value="CDW25906.1"/>
    <property type="molecule type" value="Transcribed_RNA"/>
</dbReference>
<name>A0A0K2TK82_LEPSM</name>
<dbReference type="AlphaFoldDB" id="A0A0K2TK82"/>
<evidence type="ECO:0000313" key="1">
    <source>
        <dbReference type="EMBL" id="CDW25906.1"/>
    </source>
</evidence>